<dbReference type="PANTHER" id="PTHR11259:SF1">
    <property type="entry name" value="RAS-RELATED GTP-BINDING PROTEIN"/>
    <property type="match status" value="1"/>
</dbReference>
<protein>
    <recommendedName>
        <fullName evidence="4">GTP-binding protein</fullName>
    </recommendedName>
</protein>
<comment type="similarity">
    <text evidence="1 4">Belongs to the GTR/RAG GTP-binding protein family.</text>
</comment>
<evidence type="ECO:0000256" key="3">
    <source>
        <dbReference type="ARBA" id="ARBA00023134"/>
    </source>
</evidence>
<comment type="subunit">
    <text evidence="4">Component of the GSE complex.</text>
</comment>
<keyword evidence="3 4" id="KW-0342">GTP-binding</keyword>
<evidence type="ECO:0000256" key="2">
    <source>
        <dbReference type="ARBA" id="ARBA00022741"/>
    </source>
</evidence>
<dbReference type="Gene3D" id="3.40.50.300">
    <property type="entry name" value="P-loop containing nucleotide triphosphate hydrolases"/>
    <property type="match status" value="1"/>
</dbReference>
<dbReference type="Gene3D" id="3.30.450.190">
    <property type="match status" value="1"/>
</dbReference>
<organism evidence="5">
    <name type="scientific">Starmerella bombicola</name>
    <name type="common">Yeast</name>
    <name type="synonym">Candida bombicola</name>
    <dbReference type="NCBI Taxonomy" id="75736"/>
    <lineage>
        <taxon>Eukaryota</taxon>
        <taxon>Fungi</taxon>
        <taxon>Dikarya</taxon>
        <taxon>Ascomycota</taxon>
        <taxon>Saccharomycotina</taxon>
        <taxon>Dipodascomycetes</taxon>
        <taxon>Dipodascales</taxon>
        <taxon>Trichomonascaceae</taxon>
        <taxon>Starmerella</taxon>
    </lineage>
</organism>
<comment type="function">
    <text evidence="4">GTPase involved in activation of the TORC1 signaling pathway, which promotes growth and represses autophagy in nutrient-rich conditions.</text>
</comment>
<dbReference type="InterPro" id="IPR006762">
    <property type="entry name" value="Gtr1_RagA"/>
</dbReference>
<dbReference type="GO" id="GO:0010507">
    <property type="term" value="P:negative regulation of autophagy"/>
    <property type="evidence" value="ECO:0007669"/>
    <property type="project" value="TreeGrafter"/>
</dbReference>
<dbReference type="PANTHER" id="PTHR11259">
    <property type="entry name" value="RAS-RELATED GTP BINDING RAG/GTR YEAST"/>
    <property type="match status" value="1"/>
</dbReference>
<dbReference type="GO" id="GO:0003924">
    <property type="term" value="F:GTPase activity"/>
    <property type="evidence" value="ECO:0007669"/>
    <property type="project" value="UniProtKB-UniRule"/>
</dbReference>
<evidence type="ECO:0000313" key="5">
    <source>
        <dbReference type="EMBL" id="AUL52686.1"/>
    </source>
</evidence>
<dbReference type="FunFam" id="3.40.50.300:FF:000488">
    <property type="entry name" value="Small monomeric GTPase (Gtr1)"/>
    <property type="match status" value="1"/>
</dbReference>
<dbReference type="GO" id="GO:0009267">
    <property type="term" value="P:cellular response to starvation"/>
    <property type="evidence" value="ECO:0007669"/>
    <property type="project" value="TreeGrafter"/>
</dbReference>
<dbReference type="GO" id="GO:1904263">
    <property type="term" value="P:positive regulation of TORC1 signaling"/>
    <property type="evidence" value="ECO:0007669"/>
    <property type="project" value="TreeGrafter"/>
</dbReference>
<dbReference type="GO" id="GO:0005525">
    <property type="term" value="F:GTP binding"/>
    <property type="evidence" value="ECO:0007669"/>
    <property type="project" value="UniProtKB-UniRule"/>
</dbReference>
<keyword evidence="2 4" id="KW-0547">Nucleotide-binding</keyword>
<accession>A0A2I6HQ35</accession>
<dbReference type="SUPFAM" id="SSF52540">
    <property type="entry name" value="P-loop containing nucleoside triphosphate hydrolases"/>
    <property type="match status" value="1"/>
</dbReference>
<dbReference type="EMBL" id="MF431618">
    <property type="protein sequence ID" value="AUL52686.1"/>
    <property type="molecule type" value="Genomic_DNA"/>
</dbReference>
<evidence type="ECO:0000256" key="1">
    <source>
        <dbReference type="ARBA" id="ARBA00007756"/>
    </source>
</evidence>
<dbReference type="AlphaFoldDB" id="A0A2I6HQ35"/>
<dbReference type="GO" id="GO:0005634">
    <property type="term" value="C:nucleus"/>
    <property type="evidence" value="ECO:0007669"/>
    <property type="project" value="TreeGrafter"/>
</dbReference>
<reference evidence="5" key="1">
    <citation type="journal article" date="2017" name="Biotechnol. Bioeng.">
        <title>From lab to market: An integrated bioprocess design approach for new-to-nature biosurfactants produced by Starmerella bombicola.</title>
        <authorList>
            <person name="Van Renterghem L."/>
            <person name="W Roelants S.L.K."/>
            <person name="Baccile N."/>
            <person name="Uyttersprot K."/>
            <person name="Taelman M.C."/>
            <person name="Everaert B."/>
            <person name="Mincke S."/>
            <person name="Ledegen S."/>
            <person name="Debrouwer S."/>
            <person name="Scholtens K."/>
            <person name="Stevens C."/>
            <person name="Soetaert W."/>
        </authorList>
    </citation>
    <scope>NUCLEOTIDE SEQUENCE</scope>
</reference>
<dbReference type="InterPro" id="IPR039397">
    <property type="entry name" value="RagA/B"/>
</dbReference>
<dbReference type="Pfam" id="PF04670">
    <property type="entry name" value="Gtr1_RagA"/>
    <property type="match status" value="1"/>
</dbReference>
<dbReference type="InterPro" id="IPR027417">
    <property type="entry name" value="P-loop_NTPase"/>
</dbReference>
<dbReference type="CDD" id="cd11384">
    <property type="entry name" value="RagA_like"/>
    <property type="match status" value="1"/>
</dbReference>
<sequence length="313" mass="35461">MAPNRKKLLLIGRSGSGKSSMRSIIFSNYTAFDTHRLGATIDVEHSQLRFLGNVTLNLWDCGGQNSFIENYLTTQRDHIFKMVEVLIFVFDIGSKEVPKDMETFKRCLDNLQEFSPNSKVFVLLHKMDLVRLDRRGQVFNATMKTLHSHASEYQFKLKGFATSIWDESLYKAWSAIVGSLMSNMSSLQQELDKFAKMTAIQEIVMFERTTFLLVAHSSNSDEDLPQPDPKRFEKISNIIKSYRQSVSKLRTQLQSLSLVSGNCVAVIEPLTANTVVMAVLPKGSADTNMVIACIRSEKTKFEQLESKASEKIH</sequence>
<proteinExistence type="inferred from homology"/>
<dbReference type="GO" id="GO:1990131">
    <property type="term" value="C:Gtr1-Gtr2 GTPase complex"/>
    <property type="evidence" value="ECO:0007669"/>
    <property type="project" value="UniProtKB-UniRule"/>
</dbReference>
<evidence type="ECO:0000256" key="4">
    <source>
        <dbReference type="RuleBase" id="RU367014"/>
    </source>
</evidence>
<name>A0A2I6HQ35_STABO</name>
<dbReference type="GO" id="GO:0000329">
    <property type="term" value="C:fungal-type vacuole membrane"/>
    <property type="evidence" value="ECO:0007669"/>
    <property type="project" value="TreeGrafter"/>
</dbReference>